<dbReference type="InterPro" id="IPR000719">
    <property type="entry name" value="Prot_kinase_dom"/>
</dbReference>
<sequence length="435" mass="48648">MNSEFQEDDDQYEIIEEGPASTVSRTWTAIGTGEPQWVAIKSATVTKKFSMEPHDIRKELRILSSISHPNVINTINHTEDTQWSTLYIWMPFIPMSLPELLASPSFAPRPYSLSPFDDEILTRAASRFDAISQSLVYQVISALAYLHGGGLAHRDIKPNNILLTVDGYVKLIDFGIVWKDSEDAEAKSGDLWPEYPDKMYFEVSTGPYRAPELLFGTRTYDAFAIDLWSLGATIAEFFTPLRLCSDDEDVLRGPSDEGNHPPGPFIIPKNILPGSPETEWYRDSLFNGKRGELGLAWSIFKVRGSPTSANWPEFESLPDAKGVNFIDAPPVPLAPLLPNLPQPSTGTKDEDLSGIHFPHDDMEPFALDLLSRFLVYPSMNRIKATRALSHPWFADKILLPVSYPAEFISDGKRSTVEMEGKALGQWLQIMMGHAS</sequence>
<dbReference type="EC" id="2.7.11.22" evidence="2"/>
<organism evidence="11 12">
    <name type="scientific">Hypsizygus marmoreus</name>
    <name type="common">White beech mushroom</name>
    <name type="synonym">Agaricus marmoreus</name>
    <dbReference type="NCBI Taxonomy" id="39966"/>
    <lineage>
        <taxon>Eukaryota</taxon>
        <taxon>Fungi</taxon>
        <taxon>Dikarya</taxon>
        <taxon>Basidiomycota</taxon>
        <taxon>Agaricomycotina</taxon>
        <taxon>Agaricomycetes</taxon>
        <taxon>Agaricomycetidae</taxon>
        <taxon>Agaricales</taxon>
        <taxon>Tricholomatineae</taxon>
        <taxon>Lyophyllaceae</taxon>
        <taxon>Hypsizygus</taxon>
    </lineage>
</organism>
<protein>
    <recommendedName>
        <fullName evidence="2">cyclin-dependent kinase</fullName>
        <ecNumber evidence="2">2.7.11.22</ecNumber>
    </recommendedName>
</protein>
<feature type="domain" description="Protein kinase" evidence="10">
    <location>
        <begin position="9"/>
        <end position="393"/>
    </location>
</feature>
<gene>
    <name evidence="11" type="primary">cdk20</name>
    <name evidence="11" type="ORF">Hypma_013427</name>
</gene>
<comment type="caution">
    <text evidence="11">The sequence shown here is derived from an EMBL/GenBank/DDBJ whole genome shotgun (WGS) entry which is preliminary data.</text>
</comment>
<dbReference type="PROSITE" id="PS00108">
    <property type="entry name" value="PROTEIN_KINASE_ST"/>
    <property type="match status" value="1"/>
</dbReference>
<keyword evidence="12" id="KW-1185">Reference proteome</keyword>
<dbReference type="InterPro" id="IPR050108">
    <property type="entry name" value="CDK"/>
</dbReference>
<dbReference type="SMART" id="SM00220">
    <property type="entry name" value="S_TKc"/>
    <property type="match status" value="1"/>
</dbReference>
<dbReference type="Gene3D" id="1.10.510.10">
    <property type="entry name" value="Transferase(Phosphotransferase) domain 1"/>
    <property type="match status" value="1"/>
</dbReference>
<keyword evidence="5" id="KW-0547">Nucleotide-binding</keyword>
<keyword evidence="4" id="KW-0808">Transferase</keyword>
<dbReference type="GO" id="GO:0004693">
    <property type="term" value="F:cyclin-dependent protein serine/threonine kinase activity"/>
    <property type="evidence" value="ECO:0007669"/>
    <property type="project" value="UniProtKB-EC"/>
</dbReference>
<reference evidence="11" key="1">
    <citation type="submission" date="2018-04" db="EMBL/GenBank/DDBJ databases">
        <title>Whole genome sequencing of Hypsizygus marmoreus.</title>
        <authorList>
            <person name="Choi I.-G."/>
            <person name="Min B."/>
            <person name="Kim J.-G."/>
            <person name="Kim S."/>
            <person name="Oh Y.-L."/>
            <person name="Kong W.-S."/>
            <person name="Park H."/>
            <person name="Jeong J."/>
            <person name="Song E.-S."/>
        </authorList>
    </citation>
    <scope>NUCLEOTIDE SEQUENCE [LARGE SCALE GENOMIC DNA]</scope>
    <source>
        <strain evidence="11">51987-8</strain>
    </source>
</reference>
<dbReference type="Pfam" id="PF00069">
    <property type="entry name" value="Pkinase"/>
    <property type="match status" value="1"/>
</dbReference>
<dbReference type="InParanoid" id="A0A369JB94"/>
<comment type="catalytic activity">
    <reaction evidence="9">
        <text>L-seryl-[protein] + ATP = O-phospho-L-seryl-[protein] + ADP + H(+)</text>
        <dbReference type="Rhea" id="RHEA:17989"/>
        <dbReference type="Rhea" id="RHEA-COMP:9863"/>
        <dbReference type="Rhea" id="RHEA-COMP:11604"/>
        <dbReference type="ChEBI" id="CHEBI:15378"/>
        <dbReference type="ChEBI" id="CHEBI:29999"/>
        <dbReference type="ChEBI" id="CHEBI:30616"/>
        <dbReference type="ChEBI" id="CHEBI:83421"/>
        <dbReference type="ChEBI" id="CHEBI:456216"/>
        <dbReference type="EC" id="2.7.11.22"/>
    </reaction>
</comment>
<evidence type="ECO:0000256" key="3">
    <source>
        <dbReference type="ARBA" id="ARBA00022527"/>
    </source>
</evidence>
<proteinExistence type="inferred from homology"/>
<keyword evidence="7" id="KW-0067">ATP-binding</keyword>
<comment type="similarity">
    <text evidence="1">Belongs to the protein kinase superfamily. CMGC Ser/Thr protein kinase family. CDC2/CDKX subfamily.</text>
</comment>
<evidence type="ECO:0000256" key="8">
    <source>
        <dbReference type="ARBA" id="ARBA00047811"/>
    </source>
</evidence>
<evidence type="ECO:0000256" key="4">
    <source>
        <dbReference type="ARBA" id="ARBA00022679"/>
    </source>
</evidence>
<comment type="catalytic activity">
    <reaction evidence="8">
        <text>L-threonyl-[protein] + ATP = O-phospho-L-threonyl-[protein] + ADP + H(+)</text>
        <dbReference type="Rhea" id="RHEA:46608"/>
        <dbReference type="Rhea" id="RHEA-COMP:11060"/>
        <dbReference type="Rhea" id="RHEA-COMP:11605"/>
        <dbReference type="ChEBI" id="CHEBI:15378"/>
        <dbReference type="ChEBI" id="CHEBI:30013"/>
        <dbReference type="ChEBI" id="CHEBI:30616"/>
        <dbReference type="ChEBI" id="CHEBI:61977"/>
        <dbReference type="ChEBI" id="CHEBI:456216"/>
        <dbReference type="EC" id="2.7.11.22"/>
    </reaction>
</comment>
<keyword evidence="6 11" id="KW-0418">Kinase</keyword>
<evidence type="ECO:0000256" key="6">
    <source>
        <dbReference type="ARBA" id="ARBA00022777"/>
    </source>
</evidence>
<evidence type="ECO:0000256" key="9">
    <source>
        <dbReference type="ARBA" id="ARBA00048367"/>
    </source>
</evidence>
<evidence type="ECO:0000256" key="1">
    <source>
        <dbReference type="ARBA" id="ARBA00006485"/>
    </source>
</evidence>
<dbReference type="PANTHER" id="PTHR24056">
    <property type="entry name" value="CELL DIVISION PROTEIN KINASE"/>
    <property type="match status" value="1"/>
</dbReference>
<evidence type="ECO:0000256" key="7">
    <source>
        <dbReference type="ARBA" id="ARBA00022840"/>
    </source>
</evidence>
<keyword evidence="3" id="KW-0723">Serine/threonine-protein kinase</keyword>
<evidence type="ECO:0000259" key="10">
    <source>
        <dbReference type="PROSITE" id="PS50011"/>
    </source>
</evidence>
<dbReference type="SUPFAM" id="SSF56112">
    <property type="entry name" value="Protein kinase-like (PK-like)"/>
    <property type="match status" value="1"/>
</dbReference>
<dbReference type="AlphaFoldDB" id="A0A369JB94"/>
<dbReference type="FunCoup" id="A0A369JB94">
    <property type="interactions" value="211"/>
</dbReference>
<dbReference type="Gene3D" id="3.30.200.20">
    <property type="entry name" value="Phosphorylase Kinase, domain 1"/>
    <property type="match status" value="1"/>
</dbReference>
<name>A0A369JB94_HYPMA</name>
<evidence type="ECO:0000313" key="12">
    <source>
        <dbReference type="Proteomes" id="UP000076154"/>
    </source>
</evidence>
<dbReference type="PROSITE" id="PS50011">
    <property type="entry name" value="PROTEIN_KINASE_DOM"/>
    <property type="match status" value="1"/>
</dbReference>
<dbReference type="GO" id="GO:0005634">
    <property type="term" value="C:nucleus"/>
    <property type="evidence" value="ECO:0007669"/>
    <property type="project" value="TreeGrafter"/>
</dbReference>
<dbReference type="InterPro" id="IPR011009">
    <property type="entry name" value="Kinase-like_dom_sf"/>
</dbReference>
<dbReference type="Proteomes" id="UP000076154">
    <property type="component" value="Unassembled WGS sequence"/>
</dbReference>
<evidence type="ECO:0000313" key="11">
    <source>
        <dbReference type="EMBL" id="RDB19371.1"/>
    </source>
</evidence>
<accession>A0A369JB94</accession>
<dbReference type="InterPro" id="IPR008271">
    <property type="entry name" value="Ser/Thr_kinase_AS"/>
</dbReference>
<dbReference type="STRING" id="39966.A0A369JB94"/>
<evidence type="ECO:0000256" key="2">
    <source>
        <dbReference type="ARBA" id="ARBA00012425"/>
    </source>
</evidence>
<dbReference type="EMBL" id="LUEZ02000080">
    <property type="protein sequence ID" value="RDB19371.1"/>
    <property type="molecule type" value="Genomic_DNA"/>
</dbReference>
<dbReference type="PANTHER" id="PTHR24056:SF171">
    <property type="entry name" value="CYCLIN-DEPENDENT KINASE 20"/>
    <property type="match status" value="1"/>
</dbReference>
<dbReference type="OrthoDB" id="413582at2759"/>
<dbReference type="GO" id="GO:0005524">
    <property type="term" value="F:ATP binding"/>
    <property type="evidence" value="ECO:0007669"/>
    <property type="project" value="UniProtKB-KW"/>
</dbReference>
<evidence type="ECO:0000256" key="5">
    <source>
        <dbReference type="ARBA" id="ARBA00022741"/>
    </source>
</evidence>